<keyword evidence="2" id="KW-1185">Reference proteome</keyword>
<name>U1QLH8_9ACTO</name>
<protein>
    <submittedName>
        <fullName evidence="1">Uncharacterized protein</fullName>
    </submittedName>
</protein>
<sequence>MTAPIGGCSFSAECRHFVHYRYSLSRTEVPGDIWRKPKIDTRCLGSQQCVTPGRDEALVCHVAFRSLPQTTVSVASRIGA</sequence>
<comment type="caution">
    <text evidence="1">The sequence shown here is derived from an EMBL/GenBank/DDBJ whole genome shotgun (WGS) entry which is preliminary data.</text>
</comment>
<reference evidence="1 2" key="1">
    <citation type="submission" date="2013-08" db="EMBL/GenBank/DDBJ databases">
        <authorList>
            <person name="Weinstock G."/>
            <person name="Sodergren E."/>
            <person name="Wylie T."/>
            <person name="Fulton L."/>
            <person name="Fulton R."/>
            <person name="Fronick C."/>
            <person name="O'Laughlin M."/>
            <person name="Godfrey J."/>
            <person name="Miner T."/>
            <person name="Herter B."/>
            <person name="Appelbaum E."/>
            <person name="Cordes M."/>
            <person name="Lek S."/>
            <person name="Wollam A."/>
            <person name="Pepin K.H."/>
            <person name="Palsikar V.B."/>
            <person name="Mitreva M."/>
            <person name="Wilson R.K."/>
        </authorList>
    </citation>
    <scope>NUCLEOTIDE SEQUENCE [LARGE SCALE GENOMIC DNA]</scope>
    <source>
        <strain evidence="1 2">F0542</strain>
    </source>
</reference>
<dbReference type="HOGENOM" id="CLU_2581831_0_0_11"/>
<evidence type="ECO:0000313" key="1">
    <source>
        <dbReference type="EMBL" id="ERH22649.1"/>
    </source>
</evidence>
<proteinExistence type="predicted"/>
<dbReference type="EMBL" id="AWSE01000146">
    <property type="protein sequence ID" value="ERH22649.1"/>
    <property type="molecule type" value="Genomic_DNA"/>
</dbReference>
<gene>
    <name evidence="1" type="ORF">HMPREF1979_02355</name>
</gene>
<dbReference type="AlphaFoldDB" id="U1QLH8"/>
<dbReference type="Proteomes" id="UP000016536">
    <property type="component" value="Unassembled WGS sequence"/>
</dbReference>
<accession>U1QLH8</accession>
<organism evidence="1 2">
    <name type="scientific">Actinomyces johnsonii F0542</name>
    <dbReference type="NCBI Taxonomy" id="1321818"/>
    <lineage>
        <taxon>Bacteria</taxon>
        <taxon>Bacillati</taxon>
        <taxon>Actinomycetota</taxon>
        <taxon>Actinomycetes</taxon>
        <taxon>Actinomycetales</taxon>
        <taxon>Actinomycetaceae</taxon>
        <taxon>Actinomyces</taxon>
    </lineage>
</organism>
<evidence type="ECO:0000313" key="2">
    <source>
        <dbReference type="Proteomes" id="UP000016536"/>
    </source>
</evidence>